<dbReference type="GO" id="GO:0006526">
    <property type="term" value="P:L-arginine biosynthetic process"/>
    <property type="evidence" value="ECO:0007669"/>
    <property type="project" value="UniProtKB-ARBA"/>
</dbReference>
<keyword evidence="2 8" id="KW-0032">Aminotransferase</keyword>
<accession>A0AAE3TBP5</accession>
<evidence type="ECO:0000313" key="9">
    <source>
        <dbReference type="Proteomes" id="UP001221302"/>
    </source>
</evidence>
<evidence type="ECO:0000256" key="2">
    <source>
        <dbReference type="ARBA" id="ARBA00022576"/>
    </source>
</evidence>
<dbReference type="InterPro" id="IPR004636">
    <property type="entry name" value="AcOrn/SuccOrn_fam"/>
</dbReference>
<gene>
    <name evidence="8" type="ORF">P0M35_02760</name>
</gene>
<evidence type="ECO:0000256" key="6">
    <source>
        <dbReference type="ARBA" id="ARBA00029440"/>
    </source>
</evidence>
<dbReference type="Pfam" id="PF00202">
    <property type="entry name" value="Aminotran_3"/>
    <property type="match status" value="1"/>
</dbReference>
<dbReference type="PANTHER" id="PTHR11986:SF79">
    <property type="entry name" value="ACETYLORNITHINE AMINOTRANSFERASE, MITOCHONDRIAL"/>
    <property type="match status" value="1"/>
</dbReference>
<reference evidence="8" key="1">
    <citation type="submission" date="2023-03" db="EMBL/GenBank/DDBJ databases">
        <title>Stygiobacter electus gen. nov., sp. nov., facultatively anaerobic thermotolerant bacterium of the class Ignavibacteria from a well of Yessentuki mineral water deposit.</title>
        <authorList>
            <person name="Podosokorskaya O.A."/>
            <person name="Elcheninov A.G."/>
            <person name="Petrova N.F."/>
            <person name="Zavarzina D.G."/>
            <person name="Kublanov I.V."/>
            <person name="Merkel A.Y."/>
        </authorList>
    </citation>
    <scope>NUCLEOTIDE SEQUENCE</scope>
    <source>
        <strain evidence="8">09-Me</strain>
    </source>
</reference>
<evidence type="ECO:0000256" key="5">
    <source>
        <dbReference type="ARBA" id="ARBA00022898"/>
    </source>
</evidence>
<dbReference type="NCBIfam" id="NF002325">
    <property type="entry name" value="PRK01278.1"/>
    <property type="match status" value="1"/>
</dbReference>
<dbReference type="GO" id="GO:0008483">
    <property type="term" value="F:transaminase activity"/>
    <property type="evidence" value="ECO:0007669"/>
    <property type="project" value="UniProtKB-KW"/>
</dbReference>
<dbReference type="InterPro" id="IPR015421">
    <property type="entry name" value="PyrdxlP-dep_Trfase_major"/>
</dbReference>
<dbReference type="InterPro" id="IPR049704">
    <property type="entry name" value="Aminotrans_3_PPA_site"/>
</dbReference>
<dbReference type="AlphaFoldDB" id="A0AAE3TBP5"/>
<dbReference type="Gene3D" id="3.40.640.10">
    <property type="entry name" value="Type I PLP-dependent aspartate aminotransferase-like (Major domain)"/>
    <property type="match status" value="1"/>
</dbReference>
<comment type="similarity">
    <text evidence="7">Belongs to the class-III pyridoxal-phosphate-dependent aminotransferase family.</text>
</comment>
<comment type="cofactor">
    <cofactor evidence="1">
        <name>pyridoxal 5'-phosphate</name>
        <dbReference type="ChEBI" id="CHEBI:597326"/>
    </cofactor>
</comment>
<keyword evidence="9" id="KW-1185">Reference proteome</keyword>
<dbReference type="Gene3D" id="3.90.1150.10">
    <property type="entry name" value="Aspartate Aminotransferase, domain 1"/>
    <property type="match status" value="1"/>
</dbReference>
<evidence type="ECO:0000256" key="1">
    <source>
        <dbReference type="ARBA" id="ARBA00001933"/>
    </source>
</evidence>
<keyword evidence="4" id="KW-0808">Transferase</keyword>
<dbReference type="InterPro" id="IPR050103">
    <property type="entry name" value="Class-III_PLP-dep_AT"/>
</dbReference>
<dbReference type="NCBIfam" id="TIGR00707">
    <property type="entry name" value="argD"/>
    <property type="match status" value="1"/>
</dbReference>
<dbReference type="SUPFAM" id="SSF53383">
    <property type="entry name" value="PLP-dependent transferases"/>
    <property type="match status" value="1"/>
</dbReference>
<dbReference type="FunFam" id="3.40.640.10:FF:000004">
    <property type="entry name" value="Acetylornithine aminotransferase"/>
    <property type="match status" value="1"/>
</dbReference>
<keyword evidence="3" id="KW-0028">Amino-acid biosynthesis</keyword>
<dbReference type="PANTHER" id="PTHR11986">
    <property type="entry name" value="AMINOTRANSFERASE CLASS III"/>
    <property type="match status" value="1"/>
</dbReference>
<evidence type="ECO:0000256" key="4">
    <source>
        <dbReference type="ARBA" id="ARBA00022679"/>
    </source>
</evidence>
<name>A0AAE3TBP5_9BACT</name>
<comment type="pathway">
    <text evidence="6">Amino-acid biosynthesis.</text>
</comment>
<organism evidence="8 9">
    <name type="scientific">Stygiobacter electus</name>
    <dbReference type="NCBI Taxonomy" id="3032292"/>
    <lineage>
        <taxon>Bacteria</taxon>
        <taxon>Pseudomonadati</taxon>
        <taxon>Ignavibacteriota</taxon>
        <taxon>Ignavibacteria</taxon>
        <taxon>Ignavibacteriales</taxon>
        <taxon>Melioribacteraceae</taxon>
        <taxon>Stygiobacter</taxon>
    </lineage>
</organism>
<dbReference type="InterPro" id="IPR005814">
    <property type="entry name" value="Aminotrans_3"/>
</dbReference>
<evidence type="ECO:0000313" key="8">
    <source>
        <dbReference type="EMBL" id="MDF1611055.1"/>
    </source>
</evidence>
<dbReference type="EMBL" id="JARGDL010000002">
    <property type="protein sequence ID" value="MDF1611055.1"/>
    <property type="molecule type" value="Genomic_DNA"/>
</dbReference>
<evidence type="ECO:0000256" key="7">
    <source>
        <dbReference type="RuleBase" id="RU003560"/>
    </source>
</evidence>
<protein>
    <submittedName>
        <fullName evidence="8">Aspartate aminotransferase family protein</fullName>
    </submittedName>
</protein>
<dbReference type="CDD" id="cd00610">
    <property type="entry name" value="OAT_like"/>
    <property type="match status" value="1"/>
</dbReference>
<dbReference type="Proteomes" id="UP001221302">
    <property type="component" value="Unassembled WGS sequence"/>
</dbReference>
<dbReference type="InterPro" id="IPR015422">
    <property type="entry name" value="PyrdxlP-dep_Trfase_small"/>
</dbReference>
<dbReference type="PROSITE" id="PS00600">
    <property type="entry name" value="AA_TRANSFER_CLASS_3"/>
    <property type="match status" value="1"/>
</dbReference>
<dbReference type="InterPro" id="IPR015424">
    <property type="entry name" value="PyrdxlP-dep_Trfase"/>
</dbReference>
<keyword evidence="5 7" id="KW-0663">Pyridoxal phosphate</keyword>
<dbReference type="RefSeq" id="WP_321534820.1">
    <property type="nucleotide sequence ID" value="NZ_JARGDL010000002.1"/>
</dbReference>
<dbReference type="GO" id="GO:0030170">
    <property type="term" value="F:pyridoxal phosphate binding"/>
    <property type="evidence" value="ECO:0007669"/>
    <property type="project" value="InterPro"/>
</dbReference>
<proteinExistence type="inferred from homology"/>
<dbReference type="GO" id="GO:0042802">
    <property type="term" value="F:identical protein binding"/>
    <property type="evidence" value="ECO:0007669"/>
    <property type="project" value="TreeGrafter"/>
</dbReference>
<comment type="caution">
    <text evidence="8">The sequence shown here is derived from an EMBL/GenBank/DDBJ whole genome shotgun (WGS) entry which is preliminary data.</text>
</comment>
<sequence length="384" mass="42634">MKDYKSLIQQYEIDVYPRRDVTLVKGENSKVWDDQGNEYIDLASGISVANVGHCNPKVVDAITQQAKTLITCPNTFYNDAKAIFLEKLFSIAPKNLTKAFLTNSGTEAIEAAIKFARANTKKTKFIAAMKSFHGRTYGALSATHKKEYREDFEPLVPGFSFVPFNNFEKLEEAMDDDTAAVILELIQGEGGINIGQKEYFQKVRELCNQKNVLLIIDEIQTGFCRTGTMFAIEQYGIEADMMTLAKSIAGGFPMGALLCSDKIKIEKSKHGSTFGGNPLACAAGTAAIDFMLETKLWEQAEAKGKYFKEKLSSFNLSKVREIRVVGLMIGIELKEKPQQTIVELLERKILSLPAGVTVLRLLPPLTISYEELDKAIEILAEVLA</sequence>
<dbReference type="PIRSF" id="PIRSF000521">
    <property type="entry name" value="Transaminase_4ab_Lys_Orn"/>
    <property type="match status" value="1"/>
</dbReference>
<evidence type="ECO:0000256" key="3">
    <source>
        <dbReference type="ARBA" id="ARBA00022605"/>
    </source>
</evidence>